<reference evidence="4" key="2">
    <citation type="submission" date="2013-10" db="EMBL/GenBank/DDBJ databases">
        <authorList>
            <person name="Aslett M."/>
        </authorList>
    </citation>
    <scope>NUCLEOTIDE SEQUENCE [LARGE SCALE GENOMIC DNA]</scope>
    <source>
        <strain evidence="4">Houghton</strain>
    </source>
</reference>
<feature type="region of interest" description="Disordered" evidence="2">
    <location>
        <begin position="794"/>
        <end position="851"/>
    </location>
</feature>
<feature type="compositionally biased region" description="Polar residues" evidence="2">
    <location>
        <begin position="897"/>
        <end position="908"/>
    </location>
</feature>
<protein>
    <recommendedName>
        <fullName evidence="3">C3H1-type domain-containing protein</fullName>
    </recommendedName>
</protein>
<name>U6G6D3_9EIME</name>
<dbReference type="InterPro" id="IPR000571">
    <property type="entry name" value="Znf_CCCH"/>
</dbReference>
<keyword evidence="1" id="KW-0863">Zinc-finger</keyword>
<gene>
    <name evidence="4" type="ORF">EPH_0011250</name>
</gene>
<feature type="region of interest" description="Disordered" evidence="2">
    <location>
        <begin position="60"/>
        <end position="152"/>
    </location>
</feature>
<keyword evidence="1" id="KW-0862">Zinc</keyword>
<evidence type="ECO:0000313" key="5">
    <source>
        <dbReference type="Proteomes" id="UP000018201"/>
    </source>
</evidence>
<evidence type="ECO:0000256" key="2">
    <source>
        <dbReference type="SAM" id="MobiDB-lite"/>
    </source>
</evidence>
<feature type="domain" description="C3H1-type" evidence="3">
    <location>
        <begin position="207"/>
        <end position="235"/>
    </location>
</feature>
<feature type="compositionally biased region" description="Low complexity" evidence="2">
    <location>
        <begin position="61"/>
        <end position="79"/>
    </location>
</feature>
<dbReference type="AlphaFoldDB" id="U6G6D3"/>
<dbReference type="PROSITE" id="PS50103">
    <property type="entry name" value="ZF_C3H1"/>
    <property type="match status" value="1"/>
</dbReference>
<keyword evidence="1" id="KW-0479">Metal-binding</keyword>
<organism evidence="4 5">
    <name type="scientific">Eimeria praecox</name>
    <dbReference type="NCBI Taxonomy" id="51316"/>
    <lineage>
        <taxon>Eukaryota</taxon>
        <taxon>Sar</taxon>
        <taxon>Alveolata</taxon>
        <taxon>Apicomplexa</taxon>
        <taxon>Conoidasida</taxon>
        <taxon>Coccidia</taxon>
        <taxon>Eucoccidiorida</taxon>
        <taxon>Eimeriorina</taxon>
        <taxon>Eimeriidae</taxon>
        <taxon>Eimeria</taxon>
    </lineage>
</organism>
<feature type="compositionally biased region" description="Low complexity" evidence="2">
    <location>
        <begin position="979"/>
        <end position="991"/>
    </location>
</feature>
<evidence type="ECO:0000259" key="3">
    <source>
        <dbReference type="PROSITE" id="PS50103"/>
    </source>
</evidence>
<reference evidence="4" key="1">
    <citation type="submission" date="2013-10" db="EMBL/GenBank/DDBJ databases">
        <title>Genomic analysis of the causative agents of coccidiosis in chickens.</title>
        <authorList>
            <person name="Reid A.J."/>
            <person name="Blake D."/>
            <person name="Billington K."/>
            <person name="Browne H."/>
            <person name="Dunn M."/>
            <person name="Hung S."/>
            <person name="Kawahara F."/>
            <person name="Miranda-Saavedra D."/>
            <person name="Mourier T."/>
            <person name="Nagra H."/>
            <person name="Otto T.D."/>
            <person name="Rawlings N."/>
            <person name="Sanchez A."/>
            <person name="Sanders M."/>
            <person name="Subramaniam C."/>
            <person name="Tay Y."/>
            <person name="Dear P."/>
            <person name="Doerig C."/>
            <person name="Gruber A."/>
            <person name="Parkinson J."/>
            <person name="Shirley M."/>
            <person name="Wan K.L."/>
            <person name="Berriman M."/>
            <person name="Tomley F."/>
            <person name="Pain A."/>
        </authorList>
    </citation>
    <scope>NUCLEOTIDE SEQUENCE [LARGE SCALE GENOMIC DNA]</scope>
    <source>
        <strain evidence="4">Houghton</strain>
    </source>
</reference>
<feature type="compositionally biased region" description="Polar residues" evidence="2">
    <location>
        <begin position="133"/>
        <end position="142"/>
    </location>
</feature>
<feature type="compositionally biased region" description="Basic and acidic residues" evidence="2">
    <location>
        <begin position="918"/>
        <end position="931"/>
    </location>
</feature>
<dbReference type="EMBL" id="HG689922">
    <property type="protein sequence ID" value="CDI74179.1"/>
    <property type="molecule type" value="Genomic_DNA"/>
</dbReference>
<feature type="compositionally biased region" description="Polar residues" evidence="2">
    <location>
        <begin position="817"/>
        <end position="827"/>
    </location>
</feature>
<feature type="region of interest" description="Disordered" evidence="2">
    <location>
        <begin position="1127"/>
        <end position="1149"/>
    </location>
</feature>
<feature type="compositionally biased region" description="Low complexity" evidence="2">
    <location>
        <begin position="828"/>
        <end position="844"/>
    </location>
</feature>
<feature type="compositionally biased region" description="Polar residues" evidence="2">
    <location>
        <begin position="102"/>
        <end position="117"/>
    </location>
</feature>
<dbReference type="VEuPathDB" id="ToxoDB:EPH_0011250"/>
<dbReference type="GO" id="GO:0008270">
    <property type="term" value="F:zinc ion binding"/>
    <property type="evidence" value="ECO:0007669"/>
    <property type="project" value="UniProtKB-KW"/>
</dbReference>
<keyword evidence="5" id="KW-1185">Reference proteome</keyword>
<feature type="region of interest" description="Disordered" evidence="2">
    <location>
        <begin position="1"/>
        <end position="40"/>
    </location>
</feature>
<proteinExistence type="predicted"/>
<accession>U6G6D3</accession>
<sequence length="1149" mass="121452">MDRLQHQQPADAPLPPRRPDGSLGPPLSKPTGESKGFITSLKEQWQLPGVTEVLRLEAPTSAASLSRGSGSSVRSPSALNHLSHDSDAARAGRSAVPCRQTPIGTLQRQETSPSSPVVQAPAIQPVTGGSFGPKTSTSSTVAPTGVPVTKHFDPRRTSPFELSKFDRRDPYVHFYIPVDCPFARRCCDGICPLAHTKLEKIFHPIVYKTQKCQMALADNGRCPYINKCAFFHSEEDRREAELHWKAWEAEWASWRQQIDQLLLRHHKLEKEIRRKVEGIIKIRMPRSSSSDLLERYLADRGVLTGLGEQKKAAVQQSSQGVGAIESGIGSVSFSAPRGRSFTPSGFAGDVMPCLADSCRTSSGPRLAESLGFCGRTEAPMFGLQAASAACLADSSRTSSGPRLAESVGFCGRTEAPMFGLQAASAACLADAGRTSSGPRLAESVFCGRTEAPMFGLQATSAVIGNTRRVVEHREDHAFPAGREWLYIANSWNKEIAQQYKPGGGFVSRVETSSISTRSTLQETLAPVVKNSKAFHASGTLVPIPELGTKLDAKAALPSERGHSLGLFGQRAADSGSLYGALHKPYGCSTLSAGKDHESLPLRTGEASVRAVTTTEVERGNRVVSTVITSETQQTVAISTPVDTTVASRMSTRESKGHGEASSYPQPLNVFVCKPLHFARSSQAIASSVKPAIVGTLPSAQSAVERECAGTLQTIGGCRVPGHPSRLVIQTPSTCIEIRDCEDERGVSVPSGGSSCRSNVLCSLRASSDQQAVNAVCQEDCNKAVWSRGATEGLTLKERGQAGGIQGDSEGASPRPQQPSTWTHNSNDVGVQSASAGAGASESGQFEGQEPVRVTEDDAVAAASQPMPVQRSASLVDAPPLPVRKSEYVAQVETLSSVASQGSQLSPASCTPAFGSSADGERPGFDSADDPKGSALPTEFGGGAKAEMDKNCNAPSSAPSPNDDVANLEGEPADTPPKPAAAEAGESSQEEQAFGRLWEPAASTEGAGVSTRLPDVSEGEAFSVAIDTVMCQAEIPFSGGCVTVSKDELNLLARKLNHLLRTAAEEVRRLDIGALGDLSSMDEQRQDRSRMEAEPTLNAAGLMEDSAISGSPSNQAVEALPSSDVSLAGAEVQRRASTVATSETRHHTPY</sequence>
<evidence type="ECO:0000313" key="4">
    <source>
        <dbReference type="EMBL" id="CDI74179.1"/>
    </source>
</evidence>
<feature type="region of interest" description="Disordered" evidence="2">
    <location>
        <begin position="897"/>
        <end position="993"/>
    </location>
</feature>
<dbReference type="OrthoDB" id="347319at2759"/>
<dbReference type="Gene3D" id="4.10.1000.10">
    <property type="entry name" value="Zinc finger, CCCH-type"/>
    <property type="match status" value="1"/>
</dbReference>
<feature type="zinc finger region" description="C3H1-type" evidence="1">
    <location>
        <begin position="207"/>
        <end position="235"/>
    </location>
</feature>
<dbReference type="Proteomes" id="UP000018201">
    <property type="component" value="Unassembled WGS sequence"/>
</dbReference>
<evidence type="ECO:0000256" key="1">
    <source>
        <dbReference type="PROSITE-ProRule" id="PRU00723"/>
    </source>
</evidence>